<dbReference type="Pfam" id="PF12874">
    <property type="entry name" value="zf-met"/>
    <property type="match status" value="2"/>
</dbReference>
<dbReference type="GO" id="GO:0000978">
    <property type="term" value="F:RNA polymerase II cis-regulatory region sequence-specific DNA binding"/>
    <property type="evidence" value="ECO:0007669"/>
    <property type="project" value="TreeGrafter"/>
</dbReference>
<name>K5VKS6_PHACS</name>
<evidence type="ECO:0000256" key="1">
    <source>
        <dbReference type="ARBA" id="ARBA00004123"/>
    </source>
</evidence>
<evidence type="ECO:0000256" key="4">
    <source>
        <dbReference type="ARBA" id="ARBA00022771"/>
    </source>
</evidence>
<dbReference type="Pfam" id="PF12171">
    <property type="entry name" value="zf-C2H2_jaz"/>
    <property type="match status" value="1"/>
</dbReference>
<dbReference type="GO" id="GO:0008270">
    <property type="term" value="F:zinc ion binding"/>
    <property type="evidence" value="ECO:0007669"/>
    <property type="project" value="UniProtKB-KW"/>
</dbReference>
<dbReference type="SMART" id="SM00355">
    <property type="entry name" value="ZnF_C2H2"/>
    <property type="match status" value="7"/>
</dbReference>
<keyword evidence="8" id="KW-0804">Transcription</keyword>
<dbReference type="InterPro" id="IPR022755">
    <property type="entry name" value="Znf_C2H2_jaz"/>
</dbReference>
<dbReference type="PANTHER" id="PTHR24384:SF189">
    <property type="entry name" value="C2H2-TYPE DOMAIN-CONTAINING PROTEIN-RELATED"/>
    <property type="match status" value="1"/>
</dbReference>
<keyword evidence="6" id="KW-0805">Transcription regulation</keyword>
<dbReference type="RefSeq" id="XP_007399788.1">
    <property type="nucleotide sequence ID" value="XM_007399726.1"/>
</dbReference>
<evidence type="ECO:0000256" key="6">
    <source>
        <dbReference type="ARBA" id="ARBA00023015"/>
    </source>
</evidence>
<evidence type="ECO:0000256" key="5">
    <source>
        <dbReference type="ARBA" id="ARBA00022833"/>
    </source>
</evidence>
<dbReference type="InterPro" id="IPR050752">
    <property type="entry name" value="C2H2-ZF_domain"/>
</dbReference>
<dbReference type="SUPFAM" id="SSF57667">
    <property type="entry name" value="beta-beta-alpha zinc fingers"/>
    <property type="match status" value="2"/>
</dbReference>
<dbReference type="GO" id="GO:0005634">
    <property type="term" value="C:nucleus"/>
    <property type="evidence" value="ECO:0007669"/>
    <property type="project" value="UniProtKB-SubCell"/>
</dbReference>
<evidence type="ECO:0000313" key="14">
    <source>
        <dbReference type="Proteomes" id="UP000008370"/>
    </source>
</evidence>
<feature type="domain" description="C2H2-type" evidence="12">
    <location>
        <begin position="107"/>
        <end position="130"/>
    </location>
</feature>
<sequence length="320" mass="36375">MANEQLRYSGDGKNIGDCLGQKQSGEYPAETYCTRCDRQFRSTNAFKQHVETSSYHHYCEPCGRDFVTPVGLIQHFVQSPRHFYCQRCNEHFDAKEERSLHRRTKHYYCPRCDAIFEFEVGLHEHNRQKHFYCVSCKRVFNSQSNLDAHMKSSLHTSPIIECTAPSCGRLFLNRGDLAKHWEAGTCSSGLDRAGLNEAIIEADTRRMFTDPDRLLTGSSGPSGRTARETQATKAVRGKHAYKCTLCNKTFKAKRGLDAHLSSPAHAERIYRCPPRADGCDSEFTTLSALMQHAESGRCEVFAEEMTDAFDKLKRRIVNGL</sequence>
<reference evidence="13 14" key="1">
    <citation type="journal article" date="2012" name="BMC Genomics">
        <title>Comparative genomics of the white-rot fungi, Phanerochaete carnosa and P. chrysosporium, to elucidate the genetic basis of the distinct wood types they colonize.</title>
        <authorList>
            <person name="Suzuki H."/>
            <person name="MacDonald J."/>
            <person name="Syed K."/>
            <person name="Salamov A."/>
            <person name="Hori C."/>
            <person name="Aerts A."/>
            <person name="Henrissat B."/>
            <person name="Wiebenga A."/>
            <person name="vanKuyk P.A."/>
            <person name="Barry K."/>
            <person name="Lindquist E."/>
            <person name="LaButti K."/>
            <person name="Lapidus A."/>
            <person name="Lucas S."/>
            <person name="Coutinho P."/>
            <person name="Gong Y."/>
            <person name="Samejima M."/>
            <person name="Mahadevan R."/>
            <person name="Abou-Zaid M."/>
            <person name="de Vries R.P."/>
            <person name="Igarashi K."/>
            <person name="Yadav J.S."/>
            <person name="Grigoriev I.V."/>
            <person name="Master E.R."/>
        </authorList>
    </citation>
    <scope>NUCLEOTIDE SEQUENCE [LARGE SCALE GENOMIC DNA]</scope>
    <source>
        <strain evidence="13 14">HHB-10118-sp</strain>
    </source>
</reference>
<feature type="domain" description="C2H2-type" evidence="12">
    <location>
        <begin position="241"/>
        <end position="266"/>
    </location>
</feature>
<dbReference type="AlphaFoldDB" id="K5VKS6"/>
<dbReference type="InterPro" id="IPR036236">
    <property type="entry name" value="Znf_C2H2_sf"/>
</dbReference>
<comment type="subcellular location">
    <subcellularLocation>
        <location evidence="1">Nucleus</location>
    </subcellularLocation>
</comment>
<dbReference type="PROSITE" id="PS50157">
    <property type="entry name" value="ZINC_FINGER_C2H2_2"/>
    <property type="match status" value="4"/>
</dbReference>
<evidence type="ECO:0000313" key="13">
    <source>
        <dbReference type="EMBL" id="EKM51998.1"/>
    </source>
</evidence>
<dbReference type="HOGENOM" id="CLU_075838_1_1_1"/>
<dbReference type="PROSITE" id="PS00028">
    <property type="entry name" value="ZINC_FINGER_C2H2_1"/>
    <property type="match status" value="2"/>
</dbReference>
<dbReference type="Gene3D" id="3.30.160.60">
    <property type="entry name" value="Classic Zinc Finger"/>
    <property type="match status" value="3"/>
</dbReference>
<dbReference type="PANTHER" id="PTHR24384">
    <property type="entry name" value="FINGER PUTATIVE TRANSCRIPTION FACTOR FAMILY-RELATED"/>
    <property type="match status" value="1"/>
</dbReference>
<dbReference type="KEGG" id="pco:PHACADRAFT_150910"/>
<dbReference type="Proteomes" id="UP000008370">
    <property type="component" value="Unassembled WGS sequence"/>
</dbReference>
<evidence type="ECO:0000256" key="11">
    <source>
        <dbReference type="SAM" id="MobiDB-lite"/>
    </source>
</evidence>
<feature type="domain" description="C2H2-type" evidence="12">
    <location>
        <begin position="31"/>
        <end position="61"/>
    </location>
</feature>
<gene>
    <name evidence="13" type="ORF">PHACADRAFT_150910</name>
</gene>
<feature type="compositionally biased region" description="Polar residues" evidence="11">
    <location>
        <begin position="216"/>
        <end position="230"/>
    </location>
</feature>
<protein>
    <recommendedName>
        <fullName evidence="12">C2H2-type domain-containing protein</fullName>
    </recommendedName>
</protein>
<keyword evidence="3" id="KW-0677">Repeat</keyword>
<evidence type="ECO:0000256" key="10">
    <source>
        <dbReference type="PROSITE-ProRule" id="PRU00042"/>
    </source>
</evidence>
<dbReference type="EMBL" id="JH930476">
    <property type="protein sequence ID" value="EKM51998.1"/>
    <property type="molecule type" value="Genomic_DNA"/>
</dbReference>
<dbReference type="GO" id="GO:0000981">
    <property type="term" value="F:DNA-binding transcription factor activity, RNA polymerase II-specific"/>
    <property type="evidence" value="ECO:0007669"/>
    <property type="project" value="TreeGrafter"/>
</dbReference>
<dbReference type="InParanoid" id="K5VKS6"/>
<evidence type="ECO:0000259" key="12">
    <source>
        <dbReference type="PROSITE" id="PS50157"/>
    </source>
</evidence>
<evidence type="ECO:0000256" key="3">
    <source>
        <dbReference type="ARBA" id="ARBA00022737"/>
    </source>
</evidence>
<dbReference type="GeneID" id="18908852"/>
<keyword evidence="14" id="KW-1185">Reference proteome</keyword>
<keyword evidence="9" id="KW-0539">Nucleus</keyword>
<organism evidence="13 14">
    <name type="scientific">Phanerochaete carnosa (strain HHB-10118-sp)</name>
    <name type="common">White-rot fungus</name>
    <name type="synonym">Peniophora carnosa</name>
    <dbReference type="NCBI Taxonomy" id="650164"/>
    <lineage>
        <taxon>Eukaryota</taxon>
        <taxon>Fungi</taxon>
        <taxon>Dikarya</taxon>
        <taxon>Basidiomycota</taxon>
        <taxon>Agaricomycotina</taxon>
        <taxon>Agaricomycetes</taxon>
        <taxon>Polyporales</taxon>
        <taxon>Phanerochaetaceae</taxon>
        <taxon>Phanerochaete</taxon>
    </lineage>
</organism>
<keyword evidence="7" id="KW-0238">DNA-binding</keyword>
<dbReference type="OrthoDB" id="6077919at2759"/>
<proteinExistence type="predicted"/>
<keyword evidence="5" id="KW-0862">Zinc</keyword>
<feature type="region of interest" description="Disordered" evidence="11">
    <location>
        <begin position="210"/>
        <end position="230"/>
    </location>
</feature>
<dbReference type="InterPro" id="IPR013087">
    <property type="entry name" value="Znf_C2H2_type"/>
</dbReference>
<accession>K5VKS6</accession>
<feature type="domain" description="C2H2-type" evidence="12">
    <location>
        <begin position="131"/>
        <end position="156"/>
    </location>
</feature>
<evidence type="ECO:0000256" key="9">
    <source>
        <dbReference type="ARBA" id="ARBA00023242"/>
    </source>
</evidence>
<evidence type="ECO:0000256" key="7">
    <source>
        <dbReference type="ARBA" id="ARBA00023125"/>
    </source>
</evidence>
<keyword evidence="4 10" id="KW-0863">Zinc-finger</keyword>
<keyword evidence="2" id="KW-0479">Metal-binding</keyword>
<evidence type="ECO:0000256" key="2">
    <source>
        <dbReference type="ARBA" id="ARBA00022723"/>
    </source>
</evidence>
<evidence type="ECO:0000256" key="8">
    <source>
        <dbReference type="ARBA" id="ARBA00023163"/>
    </source>
</evidence>